<dbReference type="Pfam" id="PF18329">
    <property type="entry name" value="SGBP_B_XBD"/>
    <property type="match status" value="1"/>
</dbReference>
<comment type="caution">
    <text evidence="3">The sequence shown here is derived from an EMBL/GenBank/DDBJ whole genome shotgun (WGS) entry which is preliminary data.</text>
</comment>
<sequence length="421" mass="46812">MNILSFKHIGVALLAAALFSACNDIVDINYPDRYTNHGAPSITGIYDVQDTGRISALSSGTLNQMLRIEGTNLANVKKITFNGLEVDVRQVYAESGESFVKIPRKIPEHVTDTLVYETNEGKTALYFPVSIPHVALEALSNEFALQGSEVQLNGDYFDLYNFNDTTDNSPVSITITNSEQGYSQKIHTDSCSETFTSIRIPKDCPDNSLITFRWKEMGKDMSKTVPYRMKNALLFGDFTGDLGWWNDWGKNLVTDGTKSGDPESLGMSFLRIKGTFDSWSWNSTGIGCNWPNQDFTDHPENYVLKFEVCTNSSTPFADYGASGASGSPNGGYCFDFNTAGVSRHQWDPVSTGLRNTYGKWVTVSIPLDKLCEVKQNDGTIKHVLPAQGSWAAMEFVMQPNNNEGWTVDHSFGQFRIEPKNY</sequence>
<evidence type="ECO:0000259" key="2">
    <source>
        <dbReference type="Pfam" id="PF18329"/>
    </source>
</evidence>
<organism evidence="3 4">
    <name type="scientific">Hallella mizrahii</name>
    <dbReference type="NCBI Taxonomy" id="2606637"/>
    <lineage>
        <taxon>Bacteria</taxon>
        <taxon>Pseudomonadati</taxon>
        <taxon>Bacteroidota</taxon>
        <taxon>Bacteroidia</taxon>
        <taxon>Bacteroidales</taxon>
        <taxon>Prevotellaceae</taxon>
        <taxon>Hallella</taxon>
    </lineage>
</organism>
<dbReference type="GO" id="GO:0030247">
    <property type="term" value="F:polysaccharide binding"/>
    <property type="evidence" value="ECO:0007669"/>
    <property type="project" value="InterPro"/>
</dbReference>
<evidence type="ECO:0000256" key="1">
    <source>
        <dbReference type="SAM" id="SignalP"/>
    </source>
</evidence>
<evidence type="ECO:0000313" key="3">
    <source>
        <dbReference type="EMBL" id="MST85992.1"/>
    </source>
</evidence>
<name>A0A7K0KJH5_9BACT</name>
<dbReference type="PROSITE" id="PS51257">
    <property type="entry name" value="PROKAR_LIPOPROTEIN"/>
    <property type="match status" value="1"/>
</dbReference>
<dbReference type="EMBL" id="VUNG01000070">
    <property type="protein sequence ID" value="MST85992.1"/>
    <property type="molecule type" value="Genomic_DNA"/>
</dbReference>
<keyword evidence="4" id="KW-1185">Reference proteome</keyword>
<dbReference type="InterPro" id="IPR013783">
    <property type="entry name" value="Ig-like_fold"/>
</dbReference>
<protein>
    <recommendedName>
        <fullName evidence="2">Surface glycan-binding protein B xyloglucan binding domain-containing protein</fullName>
    </recommendedName>
</protein>
<evidence type="ECO:0000313" key="4">
    <source>
        <dbReference type="Proteomes" id="UP000438914"/>
    </source>
</evidence>
<dbReference type="Gene3D" id="2.60.40.10">
    <property type="entry name" value="Immunoglobulins"/>
    <property type="match status" value="1"/>
</dbReference>
<feature type="chain" id="PRO_5029837389" description="Surface glycan-binding protein B xyloglucan binding domain-containing protein" evidence="1">
    <location>
        <begin position="24"/>
        <end position="421"/>
    </location>
</feature>
<keyword evidence="1" id="KW-0732">Signal</keyword>
<proteinExistence type="predicted"/>
<dbReference type="AlphaFoldDB" id="A0A7K0KJH5"/>
<feature type="domain" description="Surface glycan-binding protein B xyloglucan binding" evidence="2">
    <location>
        <begin position="235"/>
        <end position="417"/>
    </location>
</feature>
<accession>A0A7K0KJH5</accession>
<feature type="signal peptide" evidence="1">
    <location>
        <begin position="1"/>
        <end position="23"/>
    </location>
</feature>
<dbReference type="Proteomes" id="UP000438914">
    <property type="component" value="Unassembled WGS sequence"/>
</dbReference>
<gene>
    <name evidence="3" type="ORF">FYJ73_15195</name>
</gene>
<dbReference type="RefSeq" id="WP_154535586.1">
    <property type="nucleotide sequence ID" value="NZ_VUNG01000070.1"/>
</dbReference>
<reference evidence="3 4" key="1">
    <citation type="submission" date="2019-08" db="EMBL/GenBank/DDBJ databases">
        <title>In-depth cultivation of the pig gut microbiome towards novel bacterial diversity and tailored functional studies.</title>
        <authorList>
            <person name="Wylensek D."/>
            <person name="Hitch T.C.A."/>
            <person name="Clavel T."/>
        </authorList>
    </citation>
    <scope>NUCLEOTIDE SEQUENCE [LARGE SCALE GENOMIC DNA]</scope>
    <source>
        <strain evidence="3 4">LKV-178-WT-2A</strain>
    </source>
</reference>
<dbReference type="InterPro" id="IPR040475">
    <property type="entry name" value="SGBP_B_XBD"/>
</dbReference>